<reference evidence="1" key="2">
    <citation type="submission" date="2020-09" db="EMBL/GenBank/DDBJ databases">
        <authorList>
            <person name="Sun Q."/>
            <person name="Zhou Y."/>
        </authorList>
    </citation>
    <scope>NUCLEOTIDE SEQUENCE</scope>
    <source>
        <strain evidence="1">CGMCC 1.15966</strain>
    </source>
</reference>
<dbReference type="InterPro" id="IPR016084">
    <property type="entry name" value="Haem_Oase-like_multi-hlx"/>
</dbReference>
<dbReference type="SUPFAM" id="SSF48613">
    <property type="entry name" value="Heme oxygenase-like"/>
    <property type="match status" value="1"/>
</dbReference>
<evidence type="ECO:0000313" key="2">
    <source>
        <dbReference type="Proteomes" id="UP000614460"/>
    </source>
</evidence>
<gene>
    <name evidence="1" type="ORF">GCM10011516_08790</name>
</gene>
<sequence length="182" mass="21669">MKISDFLKQETKELHQISEALVIKYIRNMASKEDYIRLLTKFYVFNKEIHQFTNLYVQQFSEDYPFFQGLVKINQDFVALNLDLPNMRQREIFKNLHNDLHALSIHYVLQGSSLGRPYIAKILNKLDFVSTNHYFNEISDIGPQDWNRFKSILNSNIPIENRDQAVSWANLTFKFLIDLFRD</sequence>
<protein>
    <recommendedName>
        <fullName evidence="3">Heme oxygenase</fullName>
    </recommendedName>
</protein>
<dbReference type="InterPro" id="IPR016053">
    <property type="entry name" value="Haem_Oase-like"/>
</dbReference>
<dbReference type="AlphaFoldDB" id="A0A8H9FX03"/>
<accession>A0A8H9FX03</accession>
<dbReference type="CDD" id="cd19166">
    <property type="entry name" value="HemeO-bac"/>
    <property type="match status" value="1"/>
</dbReference>
<proteinExistence type="predicted"/>
<name>A0A8H9FX03_9SPHI</name>
<keyword evidence="2" id="KW-1185">Reference proteome</keyword>
<dbReference type="GO" id="GO:0004392">
    <property type="term" value="F:heme oxygenase (decyclizing) activity"/>
    <property type="evidence" value="ECO:0007669"/>
    <property type="project" value="InterPro"/>
</dbReference>
<comment type="caution">
    <text evidence="1">The sequence shown here is derived from an EMBL/GenBank/DDBJ whole genome shotgun (WGS) entry which is preliminary data.</text>
</comment>
<dbReference type="EMBL" id="BMKM01000001">
    <property type="protein sequence ID" value="GGE13225.1"/>
    <property type="molecule type" value="Genomic_DNA"/>
</dbReference>
<organism evidence="1 2">
    <name type="scientific">Sphingobacterium cellulitidis</name>
    <dbReference type="NCBI Taxonomy" id="1768011"/>
    <lineage>
        <taxon>Bacteria</taxon>
        <taxon>Pseudomonadati</taxon>
        <taxon>Bacteroidota</taxon>
        <taxon>Sphingobacteriia</taxon>
        <taxon>Sphingobacteriales</taxon>
        <taxon>Sphingobacteriaceae</taxon>
        <taxon>Sphingobacterium</taxon>
    </lineage>
</organism>
<dbReference type="Pfam" id="PF01126">
    <property type="entry name" value="Heme_oxygenase"/>
    <property type="match status" value="1"/>
</dbReference>
<dbReference type="GO" id="GO:0006788">
    <property type="term" value="P:heme oxidation"/>
    <property type="evidence" value="ECO:0007669"/>
    <property type="project" value="InterPro"/>
</dbReference>
<dbReference type="RefSeq" id="WP_094281929.1">
    <property type="nucleotide sequence ID" value="NZ_BMKM01000001.1"/>
</dbReference>
<reference evidence="1" key="1">
    <citation type="journal article" date="2014" name="Int. J. Syst. Evol. Microbiol.">
        <title>Complete genome sequence of Corynebacterium casei LMG S-19264T (=DSM 44701T), isolated from a smear-ripened cheese.</title>
        <authorList>
            <consortium name="US DOE Joint Genome Institute (JGI-PGF)"/>
            <person name="Walter F."/>
            <person name="Albersmeier A."/>
            <person name="Kalinowski J."/>
            <person name="Ruckert C."/>
        </authorList>
    </citation>
    <scope>NUCLEOTIDE SEQUENCE</scope>
    <source>
        <strain evidence="1">CGMCC 1.15966</strain>
    </source>
</reference>
<evidence type="ECO:0008006" key="3">
    <source>
        <dbReference type="Google" id="ProtNLM"/>
    </source>
</evidence>
<dbReference type="Gene3D" id="1.20.910.10">
    <property type="entry name" value="Heme oxygenase-like"/>
    <property type="match status" value="1"/>
</dbReference>
<evidence type="ECO:0000313" key="1">
    <source>
        <dbReference type="EMBL" id="GGE13225.1"/>
    </source>
</evidence>
<dbReference type="Proteomes" id="UP000614460">
    <property type="component" value="Unassembled WGS sequence"/>
</dbReference>